<evidence type="ECO:0000256" key="14">
    <source>
        <dbReference type="SAM" id="MobiDB-lite"/>
    </source>
</evidence>
<dbReference type="PANTHER" id="PTHR11819:SF151">
    <property type="entry name" value="SODIUM_GLUCOSE COTRANSPORTER 1"/>
    <property type="match status" value="1"/>
</dbReference>
<evidence type="ECO:0000256" key="7">
    <source>
        <dbReference type="ARBA" id="ARBA00022989"/>
    </source>
</evidence>
<comment type="subcellular location">
    <subcellularLocation>
        <location evidence="1">Cell membrane</location>
        <topology evidence="1">Multi-pass membrane protein</topology>
    </subcellularLocation>
</comment>
<comment type="caution">
    <text evidence="16">The sequence shown here is derived from an EMBL/GenBank/DDBJ whole genome shotgun (WGS) entry which is preliminary data.</text>
</comment>
<evidence type="ECO:0000256" key="13">
    <source>
        <dbReference type="RuleBase" id="RU362091"/>
    </source>
</evidence>
<gene>
    <name evidence="16" type="ORF">JD844_015079</name>
</gene>
<evidence type="ECO:0000256" key="6">
    <source>
        <dbReference type="ARBA" id="ARBA00022847"/>
    </source>
</evidence>
<evidence type="ECO:0000256" key="3">
    <source>
        <dbReference type="ARBA" id="ARBA00022448"/>
    </source>
</evidence>
<proteinExistence type="inferred from homology"/>
<keyword evidence="12" id="KW-0739">Sodium transport</keyword>
<evidence type="ECO:0000256" key="12">
    <source>
        <dbReference type="ARBA" id="ARBA00023201"/>
    </source>
</evidence>
<name>A0ABQ7T795_PHRPL</name>
<dbReference type="InterPro" id="IPR038377">
    <property type="entry name" value="Na/Glc_symporter_sf"/>
</dbReference>
<keyword evidence="3" id="KW-0813">Transport</keyword>
<dbReference type="Proteomes" id="UP000826234">
    <property type="component" value="Unassembled WGS sequence"/>
</dbReference>
<evidence type="ECO:0000256" key="15">
    <source>
        <dbReference type="SAM" id="Phobius"/>
    </source>
</evidence>
<feature type="region of interest" description="Disordered" evidence="14">
    <location>
        <begin position="122"/>
        <end position="142"/>
    </location>
</feature>
<keyword evidence="7 15" id="KW-1133">Transmembrane helix</keyword>
<dbReference type="Gene3D" id="1.20.1730.10">
    <property type="entry name" value="Sodium/glucose cotransporter"/>
    <property type="match status" value="1"/>
</dbReference>
<keyword evidence="5 15" id="KW-0812">Transmembrane</keyword>
<keyword evidence="4" id="KW-1003">Cell membrane</keyword>
<protein>
    <submittedName>
        <fullName evidence="16">Uncharacterized protein</fullName>
    </submittedName>
</protein>
<evidence type="ECO:0000313" key="17">
    <source>
        <dbReference type="Proteomes" id="UP000826234"/>
    </source>
</evidence>
<evidence type="ECO:0000256" key="8">
    <source>
        <dbReference type="ARBA" id="ARBA00023053"/>
    </source>
</evidence>
<reference evidence="16 17" key="1">
    <citation type="journal article" date="2022" name="Gigascience">
        <title>A chromosome-level genome assembly and annotation of the desert horned lizard, Phrynosoma platyrhinos, provides insight into chromosomal rearrangements among reptiles.</title>
        <authorList>
            <person name="Koochekian N."/>
            <person name="Ascanio A."/>
            <person name="Farleigh K."/>
            <person name="Card D.C."/>
            <person name="Schield D.R."/>
            <person name="Castoe T.A."/>
            <person name="Jezkova T."/>
        </authorList>
    </citation>
    <scope>NUCLEOTIDE SEQUENCE [LARGE SCALE GENOMIC DNA]</scope>
    <source>
        <strain evidence="16">NK-2021</strain>
    </source>
</reference>
<evidence type="ECO:0000313" key="16">
    <source>
        <dbReference type="EMBL" id="KAH0625533.1"/>
    </source>
</evidence>
<evidence type="ECO:0000256" key="1">
    <source>
        <dbReference type="ARBA" id="ARBA00004651"/>
    </source>
</evidence>
<evidence type="ECO:0000256" key="2">
    <source>
        <dbReference type="ARBA" id="ARBA00006434"/>
    </source>
</evidence>
<keyword evidence="9" id="KW-0406">Ion transport</keyword>
<keyword evidence="6" id="KW-0769">Symport</keyword>
<keyword evidence="10 15" id="KW-0472">Membrane</keyword>
<evidence type="ECO:0000256" key="11">
    <source>
        <dbReference type="ARBA" id="ARBA00023180"/>
    </source>
</evidence>
<dbReference type="PANTHER" id="PTHR11819">
    <property type="entry name" value="SOLUTE CARRIER FAMILY 5"/>
    <property type="match status" value="1"/>
</dbReference>
<feature type="transmembrane region" description="Helical" evidence="15">
    <location>
        <begin position="12"/>
        <end position="33"/>
    </location>
</feature>
<evidence type="ECO:0000256" key="4">
    <source>
        <dbReference type="ARBA" id="ARBA00022475"/>
    </source>
</evidence>
<dbReference type="InterPro" id="IPR001734">
    <property type="entry name" value="Na/solute_symporter"/>
</dbReference>
<keyword evidence="17" id="KW-1185">Reference proteome</keyword>
<evidence type="ECO:0000256" key="5">
    <source>
        <dbReference type="ARBA" id="ARBA00022692"/>
    </source>
</evidence>
<evidence type="ECO:0000256" key="9">
    <source>
        <dbReference type="ARBA" id="ARBA00023065"/>
    </source>
</evidence>
<keyword evidence="8" id="KW-0915">Sodium</keyword>
<organism evidence="16 17">
    <name type="scientific">Phrynosoma platyrhinos</name>
    <name type="common">Desert horned lizard</name>
    <dbReference type="NCBI Taxonomy" id="52577"/>
    <lineage>
        <taxon>Eukaryota</taxon>
        <taxon>Metazoa</taxon>
        <taxon>Chordata</taxon>
        <taxon>Craniata</taxon>
        <taxon>Vertebrata</taxon>
        <taxon>Euteleostomi</taxon>
        <taxon>Lepidosauria</taxon>
        <taxon>Squamata</taxon>
        <taxon>Bifurcata</taxon>
        <taxon>Unidentata</taxon>
        <taxon>Episquamata</taxon>
        <taxon>Toxicofera</taxon>
        <taxon>Iguania</taxon>
        <taxon>Phrynosomatidae</taxon>
        <taxon>Phrynosomatinae</taxon>
        <taxon>Phrynosoma</taxon>
    </lineage>
</organism>
<evidence type="ECO:0000256" key="10">
    <source>
        <dbReference type="ARBA" id="ARBA00023136"/>
    </source>
</evidence>
<dbReference type="EMBL" id="JAIPUX010001211">
    <property type="protein sequence ID" value="KAH0625533.1"/>
    <property type="molecule type" value="Genomic_DNA"/>
</dbReference>
<accession>A0ABQ7T795</accession>
<sequence>MSHVKAGCVLCGYLKLLPMFLMVMPGMISRILYTDEVACINPALCKKYCGTEVGCSNIAYPLLVVRLMPNGERPRTRVRGGRGWDGVAVTLWSRRSARPDAFGDAGVADEFADVHLQQRQHPLHHGHLHQDPDGGQGTGADDRREVSHEFRIYVPRYIAIRSDILRKTVRFARKPIPGALGFF</sequence>
<dbReference type="Pfam" id="PF00474">
    <property type="entry name" value="SSF"/>
    <property type="match status" value="1"/>
</dbReference>
<keyword evidence="11" id="KW-0325">Glycoprotein</keyword>
<comment type="similarity">
    <text evidence="2 13">Belongs to the sodium:solute symporter (SSF) (TC 2.A.21) family.</text>
</comment>